<accession>A0ABP0ENM9</accession>
<dbReference type="Gene3D" id="3.40.50.1820">
    <property type="entry name" value="alpha/beta hydrolase"/>
    <property type="match status" value="1"/>
</dbReference>
<name>A0ABP0ENM9_9ASCO</name>
<dbReference type="SUPFAM" id="SSF53474">
    <property type="entry name" value="alpha/beta-Hydrolases"/>
    <property type="match status" value="1"/>
</dbReference>
<dbReference type="InterPro" id="IPR029058">
    <property type="entry name" value="AB_hydrolase_fold"/>
</dbReference>
<protein>
    <recommendedName>
        <fullName evidence="3">Alpha/beta hydrolase</fullName>
    </recommendedName>
</protein>
<evidence type="ECO:0008006" key="3">
    <source>
        <dbReference type="Google" id="ProtNLM"/>
    </source>
</evidence>
<evidence type="ECO:0000313" key="1">
    <source>
        <dbReference type="EMBL" id="CAK7921593.1"/>
    </source>
</evidence>
<proteinExistence type="predicted"/>
<keyword evidence="2" id="KW-1185">Reference proteome</keyword>
<dbReference type="EMBL" id="OZ004260">
    <property type="protein sequence ID" value="CAK7921593.1"/>
    <property type="molecule type" value="Genomic_DNA"/>
</dbReference>
<dbReference type="Proteomes" id="UP001497600">
    <property type="component" value="Chromosome H"/>
</dbReference>
<reference evidence="1 2" key="1">
    <citation type="submission" date="2024-01" db="EMBL/GenBank/DDBJ databases">
        <authorList>
            <consortium name="Genoscope - CEA"/>
            <person name="William W."/>
        </authorList>
    </citation>
    <scope>NUCLEOTIDE SEQUENCE [LARGE SCALE GENOMIC DNA]</scope>
    <source>
        <strain evidence="1 2">29B2s-10</strain>
    </source>
</reference>
<gene>
    <name evidence="1" type="ORF">CAAN4_H16094</name>
</gene>
<sequence length="323" mass="37152">MKKVSYEKGQFTEQKVFIGGLEVYLYNADAVEKYVASNKSKEYHINVAYILQPRGDHDHTFGESIAYNILQDYYSKSKLSTPLVCVAWDAPNHGSRCVQVERNTSWEEGNVTHALDMISMIDSYVEETKLIMDSLQAHLNVDHHLPPSDEKEAEDENRVKFFNIISGVSLGAHTSIRFASKYPKLAQVINPMVGCSDLSTLLLNRLQKIDDQDYKKKFYFNYEELGLDEEQRRDFYPKALHKHVSKQDINIFENLSNSGVKMFASFGADDKLVPAELSRSWVDMYSLNNTDSQSFTQEHIGHQITIEMIDKFTTWLIKQIPIE</sequence>
<organism evidence="1 2">
    <name type="scientific">[Candida] anglica</name>
    <dbReference type="NCBI Taxonomy" id="148631"/>
    <lineage>
        <taxon>Eukaryota</taxon>
        <taxon>Fungi</taxon>
        <taxon>Dikarya</taxon>
        <taxon>Ascomycota</taxon>
        <taxon>Saccharomycotina</taxon>
        <taxon>Pichiomycetes</taxon>
        <taxon>Debaryomycetaceae</taxon>
        <taxon>Kurtzmaniella</taxon>
    </lineage>
</organism>
<evidence type="ECO:0000313" key="2">
    <source>
        <dbReference type="Proteomes" id="UP001497600"/>
    </source>
</evidence>